<evidence type="ECO:0000256" key="3">
    <source>
        <dbReference type="ARBA" id="ARBA00022840"/>
    </source>
</evidence>
<protein>
    <recommendedName>
        <fullName evidence="5">Helicase ATP-binding domain-containing protein</fullName>
    </recommendedName>
</protein>
<comment type="caution">
    <text evidence="6">The sequence shown here is derived from an EMBL/GenBank/DDBJ whole genome shotgun (WGS) entry which is preliminary data.</text>
</comment>
<feature type="compositionally biased region" description="Basic residues" evidence="4">
    <location>
        <begin position="489"/>
        <end position="507"/>
    </location>
</feature>
<dbReference type="Gene3D" id="3.40.50.300">
    <property type="entry name" value="P-loop containing nucleotide triphosphate hydrolases"/>
    <property type="match status" value="1"/>
</dbReference>
<dbReference type="Proteomes" id="UP001396898">
    <property type="component" value="Unassembled WGS sequence"/>
</dbReference>
<dbReference type="CDD" id="cd18008">
    <property type="entry name" value="DEXDc_SHPRH-like"/>
    <property type="match status" value="1"/>
</dbReference>
<feature type="region of interest" description="Disordered" evidence="4">
    <location>
        <begin position="480"/>
        <end position="507"/>
    </location>
</feature>
<sequence>MESTSLQDFSTTTWSRFHELDVVQIGDNYYMRQAGTEKEMGILDIVTAELLKSLCQRPQITHTAVLDASALPKLPKKNIPQHVVIDISINLSGPIHMIDDVGAALTKASGFLQHPYFLPAATPYVNPHYFYPGGMRTDLTHLIGPPMEETEDSDLAQGLGDVLDSLADSEWSSSLELTLSSLEGNITTALKSPLTGGIVADVMGLGKSLTMLSAVVCSMQSAEEFSHLDMGIPTTRATLIVATSPQVMGVWKSEIERHIKPGTLRLCIFHGSGRAKTPEDMVDNDVVLTTYHTLVADWKSHRLLQKPMWFRVVLDEELTFIAHWIRNTTSQQFKAARDLKAQRRWCLSGTPIQNTLDDLRSLLDFLHFEPFSEPGFFRKHIIEPLHVNSLDPFRNLRLLLRITCFRRTAELLCLPPHETTEVDVSLTGMETQLYEGILDRCKEEFEEISYGKSSKKRYTVLFAATMRLRRLCNHGTFKEPQTLPGSVTPKRKGKAASRKKLAKSTMS</sequence>
<organism evidence="6 7">
    <name type="scientific">Apiospora marii</name>
    <dbReference type="NCBI Taxonomy" id="335849"/>
    <lineage>
        <taxon>Eukaryota</taxon>
        <taxon>Fungi</taxon>
        <taxon>Dikarya</taxon>
        <taxon>Ascomycota</taxon>
        <taxon>Pezizomycotina</taxon>
        <taxon>Sordariomycetes</taxon>
        <taxon>Xylariomycetidae</taxon>
        <taxon>Amphisphaeriales</taxon>
        <taxon>Apiosporaceae</taxon>
        <taxon>Apiospora</taxon>
    </lineage>
</organism>
<reference evidence="6 7" key="1">
    <citation type="submission" date="2023-01" db="EMBL/GenBank/DDBJ databases">
        <title>Analysis of 21 Apiospora genomes using comparative genomics revels a genus with tremendous synthesis potential of carbohydrate active enzymes and secondary metabolites.</title>
        <authorList>
            <person name="Sorensen T."/>
        </authorList>
    </citation>
    <scope>NUCLEOTIDE SEQUENCE [LARGE SCALE GENOMIC DNA]</scope>
    <source>
        <strain evidence="6 7">CBS 20057</strain>
    </source>
</reference>
<dbReference type="InterPro" id="IPR000330">
    <property type="entry name" value="SNF2_N"/>
</dbReference>
<accession>A0ABR1SSD1</accession>
<dbReference type="InterPro" id="IPR027417">
    <property type="entry name" value="P-loop_NTPase"/>
</dbReference>
<dbReference type="InterPro" id="IPR038718">
    <property type="entry name" value="SNF2-like_sf"/>
</dbReference>
<dbReference type="Pfam" id="PF00176">
    <property type="entry name" value="SNF2-rel_dom"/>
    <property type="match status" value="1"/>
</dbReference>
<proteinExistence type="predicted"/>
<keyword evidence="2" id="KW-0378">Hydrolase</keyword>
<keyword evidence="7" id="KW-1185">Reference proteome</keyword>
<dbReference type="Gene3D" id="3.40.50.10810">
    <property type="entry name" value="Tandem AAA-ATPase domain"/>
    <property type="match status" value="1"/>
</dbReference>
<dbReference type="EMBL" id="JAQQWI010000002">
    <property type="protein sequence ID" value="KAK8037229.1"/>
    <property type="molecule type" value="Genomic_DNA"/>
</dbReference>
<evidence type="ECO:0000256" key="2">
    <source>
        <dbReference type="ARBA" id="ARBA00022801"/>
    </source>
</evidence>
<feature type="domain" description="Helicase ATP-binding" evidence="5">
    <location>
        <begin position="188"/>
        <end position="369"/>
    </location>
</feature>
<keyword evidence="3" id="KW-0067">ATP-binding</keyword>
<evidence type="ECO:0000259" key="5">
    <source>
        <dbReference type="PROSITE" id="PS51192"/>
    </source>
</evidence>
<gene>
    <name evidence="6" type="ORF">PG991_000575</name>
</gene>
<dbReference type="SUPFAM" id="SSF52540">
    <property type="entry name" value="P-loop containing nucleoside triphosphate hydrolases"/>
    <property type="match status" value="1"/>
</dbReference>
<dbReference type="PANTHER" id="PTHR45626">
    <property type="entry name" value="TRANSCRIPTION TERMINATION FACTOR 2-RELATED"/>
    <property type="match status" value="1"/>
</dbReference>
<dbReference type="PROSITE" id="PS51192">
    <property type="entry name" value="HELICASE_ATP_BIND_1"/>
    <property type="match status" value="1"/>
</dbReference>
<evidence type="ECO:0000256" key="1">
    <source>
        <dbReference type="ARBA" id="ARBA00022741"/>
    </source>
</evidence>
<dbReference type="SMART" id="SM00487">
    <property type="entry name" value="DEXDc"/>
    <property type="match status" value="1"/>
</dbReference>
<keyword evidence="1" id="KW-0547">Nucleotide-binding</keyword>
<dbReference type="InterPro" id="IPR014001">
    <property type="entry name" value="Helicase_ATP-bd"/>
</dbReference>
<dbReference type="InterPro" id="IPR050628">
    <property type="entry name" value="SNF2_RAD54_helicase_TF"/>
</dbReference>
<evidence type="ECO:0000313" key="6">
    <source>
        <dbReference type="EMBL" id="KAK8037229.1"/>
    </source>
</evidence>
<evidence type="ECO:0000256" key="4">
    <source>
        <dbReference type="SAM" id="MobiDB-lite"/>
    </source>
</evidence>
<evidence type="ECO:0000313" key="7">
    <source>
        <dbReference type="Proteomes" id="UP001396898"/>
    </source>
</evidence>
<dbReference type="PANTHER" id="PTHR45626:SF22">
    <property type="entry name" value="DNA REPAIR PROTEIN RAD5"/>
    <property type="match status" value="1"/>
</dbReference>
<name>A0ABR1SSD1_9PEZI</name>